<sequence>MEPTEPTGTAPKTGEREDLLAMVADQRTNFLYTVAGLTDEQARTRSTVSELTLGGLVKHLAEVQRSWLSVIDGTAAPEVGWADLDPDGNRMTDGETLAGHLDAFRAGAEAFDRAVREEPDLDRAITLPRYPWSPPEPLVWTVRHVLLHAFREIAHHSGHADIVREALDGASTTERMAKAAMGGE</sequence>
<dbReference type="InterPro" id="IPR034660">
    <property type="entry name" value="DinB/YfiT-like"/>
</dbReference>
<dbReference type="AlphaFoldDB" id="A0AB33KGF1"/>
<evidence type="ECO:0000313" key="1">
    <source>
        <dbReference type="EMBL" id="BFP53096.1"/>
    </source>
</evidence>
<proteinExistence type="predicted"/>
<gene>
    <name evidence="1" type="ORF">SCMC78_29030</name>
</gene>
<accession>A0AB33KGF1</accession>
<dbReference type="Gene3D" id="1.20.120.450">
    <property type="entry name" value="dinb family like domain"/>
    <property type="match status" value="1"/>
</dbReference>
<reference evidence="1" key="1">
    <citation type="submission" date="2024-07" db="EMBL/GenBank/DDBJ databases">
        <title>Complete genome sequences of cellulolytic bacteria, Kitasatospora sp. CMC57 and Streptomyces sp. CMC78, isolated from Japanese agricultural soil.</title>
        <authorList>
            <person name="Hashimoto T."/>
            <person name="Ito M."/>
            <person name="Iwamoto M."/>
            <person name="Fukahori D."/>
            <person name="Shoda T."/>
            <person name="Sakoda M."/>
            <person name="Morohoshi T."/>
            <person name="Mitsuboshi M."/>
            <person name="Nishizawa T."/>
        </authorList>
    </citation>
    <scope>NUCLEOTIDE SEQUENCE</scope>
    <source>
        <strain evidence="1">CMC78</strain>
    </source>
</reference>
<dbReference type="EMBL" id="AP035884">
    <property type="protein sequence ID" value="BFP53096.1"/>
    <property type="molecule type" value="Genomic_DNA"/>
</dbReference>
<dbReference type="InterPro" id="IPR007061">
    <property type="entry name" value="MST-like"/>
</dbReference>
<dbReference type="SUPFAM" id="SSF109854">
    <property type="entry name" value="DinB/YfiT-like putative metalloenzymes"/>
    <property type="match status" value="1"/>
</dbReference>
<name>A0AB33KGF1_9ACTN</name>
<protein>
    <submittedName>
        <fullName evidence="1">DinB family protein</fullName>
    </submittedName>
</protein>
<dbReference type="Pfam" id="PF04978">
    <property type="entry name" value="MST"/>
    <property type="match status" value="1"/>
</dbReference>
<dbReference type="RefSeq" id="WP_405929164.1">
    <property type="nucleotide sequence ID" value="NZ_AP035884.1"/>
</dbReference>
<dbReference type="KEGG" id="stcm:SCMC78_29030"/>
<organism evidence="1">
    <name type="scientific">Streptomyces sp. CMC78</name>
    <dbReference type="NCBI Taxonomy" id="3231512"/>
    <lineage>
        <taxon>Bacteria</taxon>
        <taxon>Bacillati</taxon>
        <taxon>Actinomycetota</taxon>
        <taxon>Actinomycetes</taxon>
        <taxon>Kitasatosporales</taxon>
        <taxon>Streptomycetaceae</taxon>
        <taxon>Streptomyces</taxon>
    </lineage>
</organism>